<evidence type="ECO:0000313" key="1">
    <source>
        <dbReference type="Ensembl" id="ENSCCNP00000006380.1"/>
    </source>
</evidence>
<dbReference type="AlphaFoldDB" id="A0A8C0W8H3"/>
<dbReference type="Ensembl" id="ENSCCNT00000008384.1">
    <property type="protein sequence ID" value="ENSCCNP00000006380.1"/>
    <property type="gene ID" value="ENSCCNG00000006748.1"/>
</dbReference>
<organism evidence="1">
    <name type="scientific">Castor canadensis</name>
    <name type="common">American beaver</name>
    <dbReference type="NCBI Taxonomy" id="51338"/>
    <lineage>
        <taxon>Eukaryota</taxon>
        <taxon>Metazoa</taxon>
        <taxon>Chordata</taxon>
        <taxon>Craniata</taxon>
        <taxon>Vertebrata</taxon>
        <taxon>Euteleostomi</taxon>
        <taxon>Mammalia</taxon>
        <taxon>Eutheria</taxon>
        <taxon>Euarchontoglires</taxon>
        <taxon>Glires</taxon>
        <taxon>Rodentia</taxon>
        <taxon>Castorimorpha</taxon>
        <taxon>Castoridae</taxon>
        <taxon>Castor</taxon>
    </lineage>
</organism>
<accession>A0A8C0W8H3</accession>
<sequence length="72" mass="8494">MVWVQILKDMKLDFPSPLQCNKDTEESSYFMRRKMWEFYLEKGLFFAPGSESAGAWHWYCSSSDEGLMLLLS</sequence>
<reference evidence="1" key="1">
    <citation type="submission" date="2023-09" db="UniProtKB">
        <authorList>
            <consortium name="Ensembl"/>
        </authorList>
    </citation>
    <scope>IDENTIFICATION</scope>
</reference>
<proteinExistence type="predicted"/>
<protein>
    <submittedName>
        <fullName evidence="1">Uncharacterized protein</fullName>
    </submittedName>
</protein>
<name>A0A8C0W8H3_CASCN</name>